<sequence>MKTGAERKNGKETKWQCLMKPNASSKHEHGRKMVWCFLT</sequence>
<accession>A0A0A9B9F1</accession>
<reference evidence="1" key="1">
    <citation type="submission" date="2014-09" db="EMBL/GenBank/DDBJ databases">
        <authorList>
            <person name="Magalhaes I.L.F."/>
            <person name="Oliveira U."/>
            <person name="Santos F.R."/>
            <person name="Vidigal T.H.D.A."/>
            <person name="Brescovit A.D."/>
            <person name="Santos A.J."/>
        </authorList>
    </citation>
    <scope>NUCLEOTIDE SEQUENCE</scope>
    <source>
        <tissue evidence="1">Shoot tissue taken approximately 20 cm above the soil surface</tissue>
    </source>
</reference>
<protein>
    <submittedName>
        <fullName evidence="1">Uncharacterized protein</fullName>
    </submittedName>
</protein>
<dbReference type="AlphaFoldDB" id="A0A0A9B9F1"/>
<evidence type="ECO:0000313" key="1">
    <source>
        <dbReference type="EMBL" id="JAD58798.1"/>
    </source>
</evidence>
<reference evidence="1" key="2">
    <citation type="journal article" date="2015" name="Data Brief">
        <title>Shoot transcriptome of the giant reed, Arundo donax.</title>
        <authorList>
            <person name="Barrero R.A."/>
            <person name="Guerrero F.D."/>
            <person name="Moolhuijzen P."/>
            <person name="Goolsby J.A."/>
            <person name="Tidwell J."/>
            <person name="Bellgard S.E."/>
            <person name="Bellgard M.I."/>
        </authorList>
    </citation>
    <scope>NUCLEOTIDE SEQUENCE</scope>
    <source>
        <tissue evidence="1">Shoot tissue taken approximately 20 cm above the soil surface</tissue>
    </source>
</reference>
<proteinExistence type="predicted"/>
<organism evidence="1">
    <name type="scientific">Arundo donax</name>
    <name type="common">Giant reed</name>
    <name type="synonym">Donax arundinaceus</name>
    <dbReference type="NCBI Taxonomy" id="35708"/>
    <lineage>
        <taxon>Eukaryota</taxon>
        <taxon>Viridiplantae</taxon>
        <taxon>Streptophyta</taxon>
        <taxon>Embryophyta</taxon>
        <taxon>Tracheophyta</taxon>
        <taxon>Spermatophyta</taxon>
        <taxon>Magnoliopsida</taxon>
        <taxon>Liliopsida</taxon>
        <taxon>Poales</taxon>
        <taxon>Poaceae</taxon>
        <taxon>PACMAD clade</taxon>
        <taxon>Arundinoideae</taxon>
        <taxon>Arundineae</taxon>
        <taxon>Arundo</taxon>
    </lineage>
</organism>
<name>A0A0A9B9F1_ARUDO</name>
<dbReference type="EMBL" id="GBRH01239097">
    <property type="protein sequence ID" value="JAD58798.1"/>
    <property type="molecule type" value="Transcribed_RNA"/>
</dbReference>